<proteinExistence type="predicted"/>
<evidence type="ECO:0000313" key="1">
    <source>
        <dbReference type="EMBL" id="RXH28633.1"/>
    </source>
</evidence>
<protein>
    <submittedName>
        <fullName evidence="1">Uncharacterized protein</fullName>
    </submittedName>
</protein>
<accession>A0A4Q0S5Z4</accession>
<keyword evidence="2" id="KW-1185">Reference proteome</keyword>
<reference evidence="1 2" key="1">
    <citation type="submission" date="2015-04" db="EMBL/GenBank/DDBJ databases">
        <title>Comparative genomics of rhizobia nodulating Arachis hypogaea in China.</title>
        <authorList>
            <person name="Li Y."/>
        </authorList>
    </citation>
    <scope>NUCLEOTIDE SEQUENCE [LARGE SCALE GENOMIC DNA]</scope>
    <source>
        <strain evidence="1 2">CCBAU 51757</strain>
    </source>
</reference>
<evidence type="ECO:0000313" key="2">
    <source>
        <dbReference type="Proteomes" id="UP000289546"/>
    </source>
</evidence>
<dbReference type="InterPro" id="IPR022118">
    <property type="entry name" value="Peptidase_C70_AvrRpt2"/>
</dbReference>
<comment type="caution">
    <text evidence="1">The sequence shown here is derived from an EMBL/GenBank/DDBJ whole genome shotgun (WGS) entry which is preliminary data.</text>
</comment>
<dbReference type="Proteomes" id="UP000289546">
    <property type="component" value="Unassembled WGS sequence"/>
</dbReference>
<organism evidence="1 2">
    <name type="scientific">Bradyrhizobium nanningense</name>
    <dbReference type="NCBI Taxonomy" id="1325118"/>
    <lineage>
        <taxon>Bacteria</taxon>
        <taxon>Pseudomonadati</taxon>
        <taxon>Pseudomonadota</taxon>
        <taxon>Alphaproteobacteria</taxon>
        <taxon>Hyphomicrobiales</taxon>
        <taxon>Nitrobacteraceae</taxon>
        <taxon>Bradyrhizobium</taxon>
    </lineage>
</organism>
<sequence>MTTPDDFDAVLTNSGPIMVNWWVPGRGLHVSVIVGIMDKDVVFHDPAVGPNQSMLVTMLNLRRTGPMGAVSPMYVRDPKTTGRRPVSTPNELVLASDGVIKKYPLPWPTGWWRVWDGGTWYYYLGDNRIAMSSKTAPSNTQPPAKTKVHNTGTWVRTSPRSLVVTWKQVAGAPKKCEETFWNAVDESASE</sequence>
<dbReference type="EMBL" id="LBJQ01000074">
    <property type="protein sequence ID" value="RXH28633.1"/>
    <property type="molecule type" value="Genomic_DNA"/>
</dbReference>
<dbReference type="AlphaFoldDB" id="A0A4Q0S5Z4"/>
<name>A0A4Q0S5Z4_9BRAD</name>
<gene>
    <name evidence="1" type="ORF">XH99_14525</name>
</gene>
<dbReference type="Pfam" id="PF12385">
    <property type="entry name" value="Peptidase_C70"/>
    <property type="match status" value="1"/>
</dbReference>